<accession>A0A9K3NX36</accession>
<evidence type="ECO:0000313" key="2">
    <source>
        <dbReference type="Proteomes" id="UP000215914"/>
    </source>
</evidence>
<reference evidence="1" key="2">
    <citation type="submission" date="2020-06" db="EMBL/GenBank/DDBJ databases">
        <title>Helianthus annuus Genome sequencing and assembly Release 2.</title>
        <authorList>
            <person name="Gouzy J."/>
            <person name="Langlade N."/>
            <person name="Munos S."/>
        </authorList>
    </citation>
    <scope>NUCLEOTIDE SEQUENCE</scope>
    <source>
        <tissue evidence="1">Leaves</tissue>
    </source>
</reference>
<name>A0A9K3NX36_HELAN</name>
<sequence>MADTEDEVDFEDETFFLIYKKNDIYIKKRLGLIYKEVTFYPICPLFKKQ</sequence>
<keyword evidence="2" id="KW-1185">Reference proteome</keyword>
<reference evidence="1" key="1">
    <citation type="journal article" date="2017" name="Nature">
        <title>The sunflower genome provides insights into oil metabolism, flowering and Asterid evolution.</title>
        <authorList>
            <person name="Badouin H."/>
            <person name="Gouzy J."/>
            <person name="Grassa C.J."/>
            <person name="Murat F."/>
            <person name="Staton S.E."/>
            <person name="Cottret L."/>
            <person name="Lelandais-Briere C."/>
            <person name="Owens G.L."/>
            <person name="Carrere S."/>
            <person name="Mayjonade B."/>
            <person name="Legrand L."/>
            <person name="Gill N."/>
            <person name="Kane N.C."/>
            <person name="Bowers J.E."/>
            <person name="Hubner S."/>
            <person name="Bellec A."/>
            <person name="Berard A."/>
            <person name="Berges H."/>
            <person name="Blanchet N."/>
            <person name="Boniface M.C."/>
            <person name="Brunel D."/>
            <person name="Catrice O."/>
            <person name="Chaidir N."/>
            <person name="Claudel C."/>
            <person name="Donnadieu C."/>
            <person name="Faraut T."/>
            <person name="Fievet G."/>
            <person name="Helmstetter N."/>
            <person name="King M."/>
            <person name="Knapp S.J."/>
            <person name="Lai Z."/>
            <person name="Le Paslier M.C."/>
            <person name="Lippi Y."/>
            <person name="Lorenzon L."/>
            <person name="Mandel J.R."/>
            <person name="Marage G."/>
            <person name="Marchand G."/>
            <person name="Marquand E."/>
            <person name="Bret-Mestries E."/>
            <person name="Morien E."/>
            <person name="Nambeesan S."/>
            <person name="Nguyen T."/>
            <person name="Pegot-Espagnet P."/>
            <person name="Pouilly N."/>
            <person name="Raftis F."/>
            <person name="Sallet E."/>
            <person name="Schiex T."/>
            <person name="Thomas J."/>
            <person name="Vandecasteele C."/>
            <person name="Vares D."/>
            <person name="Vear F."/>
            <person name="Vautrin S."/>
            <person name="Crespi M."/>
            <person name="Mangin B."/>
            <person name="Burke J.M."/>
            <person name="Salse J."/>
            <person name="Munos S."/>
            <person name="Vincourt P."/>
            <person name="Rieseberg L.H."/>
            <person name="Langlade N.B."/>
        </authorList>
    </citation>
    <scope>NUCLEOTIDE SEQUENCE</scope>
    <source>
        <tissue evidence="1">Leaves</tissue>
    </source>
</reference>
<dbReference type="AlphaFoldDB" id="A0A9K3NX36"/>
<dbReference type="EMBL" id="MNCJ02000318">
    <property type="protein sequence ID" value="KAF5815719.1"/>
    <property type="molecule type" value="Genomic_DNA"/>
</dbReference>
<gene>
    <name evidence="1" type="ORF">HanXRQr2_Chr03g0126161</name>
</gene>
<dbReference type="Proteomes" id="UP000215914">
    <property type="component" value="Unassembled WGS sequence"/>
</dbReference>
<organism evidence="1 2">
    <name type="scientific">Helianthus annuus</name>
    <name type="common">Common sunflower</name>
    <dbReference type="NCBI Taxonomy" id="4232"/>
    <lineage>
        <taxon>Eukaryota</taxon>
        <taxon>Viridiplantae</taxon>
        <taxon>Streptophyta</taxon>
        <taxon>Embryophyta</taxon>
        <taxon>Tracheophyta</taxon>
        <taxon>Spermatophyta</taxon>
        <taxon>Magnoliopsida</taxon>
        <taxon>eudicotyledons</taxon>
        <taxon>Gunneridae</taxon>
        <taxon>Pentapetalae</taxon>
        <taxon>asterids</taxon>
        <taxon>campanulids</taxon>
        <taxon>Asterales</taxon>
        <taxon>Asteraceae</taxon>
        <taxon>Asteroideae</taxon>
        <taxon>Heliantheae alliance</taxon>
        <taxon>Heliantheae</taxon>
        <taxon>Helianthus</taxon>
    </lineage>
</organism>
<comment type="caution">
    <text evidence="1">The sequence shown here is derived from an EMBL/GenBank/DDBJ whole genome shotgun (WGS) entry which is preliminary data.</text>
</comment>
<dbReference type="Gramene" id="mRNA:HanXRQr2_Chr03g0126161">
    <property type="protein sequence ID" value="CDS:HanXRQr2_Chr03g0126161.1"/>
    <property type="gene ID" value="HanXRQr2_Chr03g0126161"/>
</dbReference>
<protein>
    <submittedName>
        <fullName evidence="1">Uncharacterized protein</fullName>
    </submittedName>
</protein>
<evidence type="ECO:0000313" key="1">
    <source>
        <dbReference type="EMBL" id="KAF5815719.1"/>
    </source>
</evidence>
<proteinExistence type="predicted"/>